<name>A0A2V1DGM3_9PLEO</name>
<feature type="transmembrane region" description="Helical" evidence="1">
    <location>
        <begin position="314"/>
        <end position="333"/>
    </location>
</feature>
<proteinExistence type="predicted"/>
<reference evidence="2 3" key="1">
    <citation type="journal article" date="2018" name="Sci. Rep.">
        <title>Comparative genomics provides insights into the lifestyle and reveals functional heterogeneity of dark septate endophytic fungi.</title>
        <authorList>
            <person name="Knapp D.G."/>
            <person name="Nemeth J.B."/>
            <person name="Barry K."/>
            <person name="Hainaut M."/>
            <person name="Henrissat B."/>
            <person name="Johnson J."/>
            <person name="Kuo A."/>
            <person name="Lim J.H.P."/>
            <person name="Lipzen A."/>
            <person name="Nolan M."/>
            <person name="Ohm R.A."/>
            <person name="Tamas L."/>
            <person name="Grigoriev I.V."/>
            <person name="Spatafora J.W."/>
            <person name="Nagy L.G."/>
            <person name="Kovacs G.M."/>
        </authorList>
    </citation>
    <scope>NUCLEOTIDE SEQUENCE [LARGE SCALE GENOMIC DNA]</scope>
    <source>
        <strain evidence="2 3">DSE2036</strain>
    </source>
</reference>
<protein>
    <submittedName>
        <fullName evidence="2">Uncharacterized protein</fullName>
    </submittedName>
</protein>
<accession>A0A2V1DGM3</accession>
<organism evidence="2 3">
    <name type="scientific">Periconia macrospinosa</name>
    <dbReference type="NCBI Taxonomy" id="97972"/>
    <lineage>
        <taxon>Eukaryota</taxon>
        <taxon>Fungi</taxon>
        <taxon>Dikarya</taxon>
        <taxon>Ascomycota</taxon>
        <taxon>Pezizomycotina</taxon>
        <taxon>Dothideomycetes</taxon>
        <taxon>Pleosporomycetidae</taxon>
        <taxon>Pleosporales</taxon>
        <taxon>Massarineae</taxon>
        <taxon>Periconiaceae</taxon>
        <taxon>Periconia</taxon>
    </lineage>
</organism>
<keyword evidence="1" id="KW-1133">Transmembrane helix</keyword>
<keyword evidence="1" id="KW-0812">Transmembrane</keyword>
<evidence type="ECO:0000313" key="3">
    <source>
        <dbReference type="Proteomes" id="UP000244855"/>
    </source>
</evidence>
<dbReference type="OrthoDB" id="5428890at2759"/>
<dbReference type="EMBL" id="KZ805469">
    <property type="protein sequence ID" value="PVH96274.1"/>
    <property type="molecule type" value="Genomic_DNA"/>
</dbReference>
<evidence type="ECO:0000313" key="2">
    <source>
        <dbReference type="EMBL" id="PVH96274.1"/>
    </source>
</evidence>
<evidence type="ECO:0000256" key="1">
    <source>
        <dbReference type="SAM" id="Phobius"/>
    </source>
</evidence>
<keyword evidence="3" id="KW-1185">Reference proteome</keyword>
<dbReference type="Proteomes" id="UP000244855">
    <property type="component" value="Unassembled WGS sequence"/>
</dbReference>
<sequence length="351" mass="41287">MTLDRSANQNPVPDNIRTNIIKGLWQWNTTLIPQTAEETWDTYFHYYASKCKTWIEYGHGEYTFVRKDKDITAIAKKLEDGTSKAEIKRWLLLKNTQERLEDVKERMAEGSVRLVVRLTTMVDIGYLPGTNAHISLPWDSEQTDLKTLLATYFKGSSTDSEKIKFETEMTAFNITRYTGLKIRWTDNLADHLRLIENDKELCIFHHITFLKRQIDSPIFPAYLAKETLQTLALLFPRYDRDTEKWLKPKLSTSGDAARLDKELLSCDRVMPEDRRAEKFKFWREELITLKEKFDTPRPTSIVQFWYDRRNKVQWYTFWIAVLVLVLTVFFGLVQSLEGALQVYKAYHPMAS</sequence>
<gene>
    <name evidence="2" type="ORF">DM02DRAFT_569914</name>
</gene>
<dbReference type="AlphaFoldDB" id="A0A2V1DGM3"/>
<keyword evidence="1" id="KW-0472">Membrane</keyword>